<organism evidence="9 10">
    <name type="scientific">Clavelina lepadiformis</name>
    <name type="common">Light-bulb sea squirt</name>
    <name type="synonym">Ascidia lepadiformis</name>
    <dbReference type="NCBI Taxonomy" id="159417"/>
    <lineage>
        <taxon>Eukaryota</taxon>
        <taxon>Metazoa</taxon>
        <taxon>Chordata</taxon>
        <taxon>Tunicata</taxon>
        <taxon>Ascidiacea</taxon>
        <taxon>Aplousobranchia</taxon>
        <taxon>Clavelinidae</taxon>
        <taxon>Clavelina</taxon>
    </lineage>
</organism>
<dbReference type="PROSITE" id="PS50923">
    <property type="entry name" value="SUSHI"/>
    <property type="match status" value="1"/>
</dbReference>
<feature type="signal peptide" evidence="6">
    <location>
        <begin position="1"/>
        <end position="23"/>
    </location>
</feature>
<feature type="region of interest" description="Disordered" evidence="4">
    <location>
        <begin position="891"/>
        <end position="924"/>
    </location>
</feature>
<keyword evidence="1" id="KW-0677">Repeat</keyword>
<comment type="caution">
    <text evidence="9">The sequence shown here is derived from an EMBL/GenBank/DDBJ whole genome shotgun (WGS) entry which is preliminary data.</text>
</comment>
<evidence type="ECO:0000256" key="6">
    <source>
        <dbReference type="SAM" id="SignalP"/>
    </source>
</evidence>
<keyword evidence="3" id="KW-0768">Sushi</keyword>
<dbReference type="EMBL" id="CAWYQH010000079">
    <property type="protein sequence ID" value="CAK8681311.1"/>
    <property type="molecule type" value="Genomic_DNA"/>
</dbReference>
<keyword evidence="5" id="KW-1133">Transmembrane helix</keyword>
<keyword evidence="5" id="KW-0472">Membrane</keyword>
<reference evidence="9 10" key="1">
    <citation type="submission" date="2024-02" db="EMBL/GenBank/DDBJ databases">
        <authorList>
            <person name="Daric V."/>
            <person name="Darras S."/>
        </authorList>
    </citation>
    <scope>NUCLEOTIDE SEQUENCE [LARGE SCALE GENOMIC DNA]</scope>
</reference>
<dbReference type="InterPro" id="IPR050778">
    <property type="entry name" value="Cueball_EGF_LRP_Nidogen"/>
</dbReference>
<protein>
    <submittedName>
        <fullName evidence="9">Uncharacterized protein</fullName>
    </submittedName>
</protein>
<feature type="region of interest" description="Disordered" evidence="4">
    <location>
        <begin position="987"/>
        <end position="1006"/>
    </location>
</feature>
<evidence type="ECO:0000256" key="3">
    <source>
        <dbReference type="PROSITE-ProRule" id="PRU00302"/>
    </source>
</evidence>
<evidence type="ECO:0000256" key="5">
    <source>
        <dbReference type="SAM" id="Phobius"/>
    </source>
</evidence>
<dbReference type="Pfam" id="PF02494">
    <property type="entry name" value="HYR"/>
    <property type="match status" value="1"/>
</dbReference>
<feature type="compositionally biased region" description="Low complexity" evidence="4">
    <location>
        <begin position="891"/>
        <end position="917"/>
    </location>
</feature>
<dbReference type="CDD" id="cd00033">
    <property type="entry name" value="CCP"/>
    <property type="match status" value="1"/>
</dbReference>
<keyword evidence="2" id="KW-1015">Disulfide bond</keyword>
<feature type="domain" description="Sushi" evidence="8">
    <location>
        <begin position="831"/>
        <end position="890"/>
    </location>
</feature>
<keyword evidence="6" id="KW-0732">Signal</keyword>
<evidence type="ECO:0000256" key="4">
    <source>
        <dbReference type="SAM" id="MobiDB-lite"/>
    </source>
</evidence>
<dbReference type="InterPro" id="IPR011042">
    <property type="entry name" value="6-blade_b-propeller_TolB-like"/>
</dbReference>
<dbReference type="InterPro" id="IPR003410">
    <property type="entry name" value="HYR_dom"/>
</dbReference>
<feature type="chain" id="PRO_5045705924" evidence="6">
    <location>
        <begin position="24"/>
        <end position="1006"/>
    </location>
</feature>
<evidence type="ECO:0000259" key="7">
    <source>
        <dbReference type="PROSITE" id="PS50825"/>
    </source>
</evidence>
<dbReference type="InterPro" id="IPR000436">
    <property type="entry name" value="Sushi_SCR_CCP_dom"/>
</dbReference>
<dbReference type="InterPro" id="IPR000033">
    <property type="entry name" value="LDLR_classB_rpt"/>
</dbReference>
<dbReference type="Gene3D" id="2.120.10.30">
    <property type="entry name" value="TolB, C-terminal domain"/>
    <property type="match status" value="2"/>
</dbReference>
<evidence type="ECO:0000259" key="8">
    <source>
        <dbReference type="PROSITE" id="PS50923"/>
    </source>
</evidence>
<dbReference type="SMART" id="SM00135">
    <property type="entry name" value="LY"/>
    <property type="match status" value="7"/>
</dbReference>
<evidence type="ECO:0000256" key="1">
    <source>
        <dbReference type="ARBA" id="ARBA00022737"/>
    </source>
</evidence>
<sequence>MAVWRARATSLIIIAFAIQLCSGNQTSTVTISTTSPPVVETTNVIVIDHTDTSTVAIATTSSTTTTAGSTSTDAAEPIEDMLVWALKVSSFIPFLGDDHSVLVAALADPNRAISADNTLATEELYVGKRGSQFWALAADYNRSRIYFSDFSSNHIGVYDMKAKTSRIVFEDLSYGIDGMAVDWFTGNIYWTDTDLRVITVADSEFNYYKHIINITSNVPAKIAINPIKKSLFWSERSTDECRLFKSDLSGNNIVHLHTFADVESIDEMTMDVSENRLYWSERIRDTSSARVRYFNLDNTNEITTIYSSNRGWFMGLASYKEFLYIGNRLDKTIRILNKTSDVALHQYSHRRTQTPRGVVVFSASIQPWTVENHLAHPCADHSCSQLCLTDGPSSHVCACTTGSFLQPDGRSCDVTLIEDDFALLMDAKHGKIYQVPLTDPSAFVSLPLTDVGVPQSVDYDEKTKKIYWADTAGSRIIRSYLNGTEQEVILTDVKTYSIALDQASRNLYIADSDRDAIVVMSLELPSVTSTLHVHDIHRVWKLLISDKLKKVFWSDWGQEVSSDGRTSGVIEEMNLDGTGRKIIANDTRGPQGLTIDHENNILFWTEILFGTIAWMNLNSGERGRYDLQFHKNSFVAELAYHNGYIYLTDHRESNAFRVRVSDVMSKVTAEPDDVEEFGPRVFYDLSGIRIFSSAALNADTNTCSANRSSCPQICVPSQSDRICLCNDHSVFVPSNNTCTQVRPSDDEISPSFGDTCPSFQVLFTDKCSDTSSFNFTAPVATDNSGHVVVKRRLKKPPPYDLLPGSHLFQYTAQDNNGNVEYCTFTVFVIRATCAGLPRFQSGITTSAPSCETKYGSVINITCPGFDKPNFETQCTRSGSWTPNEPIICPTATTTTPTSQNSKTTTTTVPATPGPATTQRTHEPNGATNLPVSAAPEGVNGGVIALIVIVVVFVAVGAGFLVWRYKYHLVLAKKAFWNRADDTVQLTTENGHSPSRSWPSVESNVYI</sequence>
<dbReference type="SUPFAM" id="SSF63825">
    <property type="entry name" value="YWTD domain"/>
    <property type="match status" value="2"/>
</dbReference>
<dbReference type="Proteomes" id="UP001642483">
    <property type="component" value="Unassembled WGS sequence"/>
</dbReference>
<name>A0ABP0FNZ0_CLALP</name>
<feature type="domain" description="HYR" evidence="7">
    <location>
        <begin position="746"/>
        <end position="830"/>
    </location>
</feature>
<comment type="caution">
    <text evidence="3">Lacks conserved residue(s) required for the propagation of feature annotation.</text>
</comment>
<accession>A0ABP0FNZ0</accession>
<dbReference type="PROSITE" id="PS50825">
    <property type="entry name" value="HYR"/>
    <property type="match status" value="1"/>
</dbReference>
<proteinExistence type="predicted"/>
<gene>
    <name evidence="9" type="ORF">CVLEPA_LOCUS11525</name>
</gene>
<evidence type="ECO:0000313" key="10">
    <source>
        <dbReference type="Proteomes" id="UP001642483"/>
    </source>
</evidence>
<feature type="transmembrane region" description="Helical" evidence="5">
    <location>
        <begin position="942"/>
        <end position="962"/>
    </location>
</feature>
<evidence type="ECO:0000313" key="9">
    <source>
        <dbReference type="EMBL" id="CAK8681311.1"/>
    </source>
</evidence>
<dbReference type="PANTHER" id="PTHR46513:SF13">
    <property type="entry name" value="EGF-LIKE DOMAIN-CONTAINING PROTEIN"/>
    <property type="match status" value="1"/>
</dbReference>
<keyword evidence="5" id="KW-0812">Transmembrane</keyword>
<evidence type="ECO:0000256" key="2">
    <source>
        <dbReference type="ARBA" id="ARBA00023157"/>
    </source>
</evidence>
<dbReference type="PANTHER" id="PTHR46513">
    <property type="entry name" value="VITELLOGENIN RECEPTOR-LIKE PROTEIN-RELATED-RELATED"/>
    <property type="match status" value="1"/>
</dbReference>
<keyword evidence="10" id="KW-1185">Reference proteome</keyword>